<dbReference type="RefSeq" id="WP_055946259.1">
    <property type="nucleotide sequence ID" value="NZ_DBGDCA010000428.1"/>
</dbReference>
<dbReference type="Proteomes" id="UP000050833">
    <property type="component" value="Unassembled WGS sequence"/>
</dbReference>
<organism evidence="2 3">
    <name type="scientific">Butyribacter intestini</name>
    <dbReference type="NCBI Taxonomy" id="1703332"/>
    <lineage>
        <taxon>Bacteria</taxon>
        <taxon>Bacillati</taxon>
        <taxon>Bacillota</taxon>
        <taxon>Clostridia</taxon>
        <taxon>Lachnospirales</taxon>
        <taxon>Lachnospiraceae</taxon>
        <taxon>Butyribacter</taxon>
    </lineage>
</organism>
<evidence type="ECO:0000313" key="3">
    <source>
        <dbReference type="Proteomes" id="UP000050833"/>
    </source>
</evidence>
<accession>A0AAW3JNC7</accession>
<evidence type="ECO:0000313" key="2">
    <source>
        <dbReference type="EMBL" id="KQC84079.1"/>
    </source>
</evidence>
<feature type="transmembrane region" description="Helical" evidence="1">
    <location>
        <begin position="14"/>
        <end position="35"/>
    </location>
</feature>
<gene>
    <name evidence="2" type="ORF">APZ18_14270</name>
</gene>
<reference evidence="2 3" key="1">
    <citation type="submission" date="2015-10" db="EMBL/GenBank/DDBJ databases">
        <title>Butyribacter intestini gen. nov., sp. nov., a butyric acid-producing bacterium of the family Lachnospiraceae isolated from the human faeces.</title>
        <authorList>
            <person name="Zou Y."/>
            <person name="Xue W."/>
            <person name="Luo G."/>
            <person name="Lv M."/>
        </authorList>
    </citation>
    <scope>NUCLEOTIDE SEQUENCE [LARGE SCALE GENOMIC DNA]</scope>
    <source>
        <strain evidence="2 3">TF01-11</strain>
    </source>
</reference>
<name>A0AAW3JNC7_9FIRM</name>
<evidence type="ECO:0008006" key="4">
    <source>
        <dbReference type="Google" id="ProtNLM"/>
    </source>
</evidence>
<evidence type="ECO:0000256" key="1">
    <source>
        <dbReference type="SAM" id="Phobius"/>
    </source>
</evidence>
<dbReference type="EMBL" id="LLKB01000007">
    <property type="protein sequence ID" value="KQC84079.1"/>
    <property type="molecule type" value="Genomic_DNA"/>
</dbReference>
<dbReference type="AlphaFoldDB" id="A0AAW3JNC7"/>
<protein>
    <recommendedName>
        <fullName evidence="4">FMN-binding domain-containing protein</fullName>
    </recommendedName>
</protein>
<proteinExistence type="predicted"/>
<keyword evidence="1" id="KW-1133">Transmembrane helix</keyword>
<keyword evidence="1" id="KW-0472">Membrane</keyword>
<keyword evidence="1" id="KW-0812">Transmembrane</keyword>
<keyword evidence="3" id="KW-1185">Reference proteome</keyword>
<sequence length="155" mass="17337">MSKTKIVVLRMKEVVYTAVFVGIGVLLLIVLFFMFGRQNSPKSESTQSTINNESSTYKNDAIYRAGIYESQFVIGEKTINLEVALDEEQVKSVKVKNLDESVETMYPLMKSAVKDVSKQLSAGVSIDEVVLSKNSMYTEKLILDAVKAVLDEQRL</sequence>
<comment type="caution">
    <text evidence="2">The sequence shown here is derived from an EMBL/GenBank/DDBJ whole genome shotgun (WGS) entry which is preliminary data.</text>
</comment>